<dbReference type="RefSeq" id="WP_373995289.1">
    <property type="nucleotide sequence ID" value="NZ_UGRU01000001.1"/>
</dbReference>
<protein>
    <submittedName>
        <fullName evidence="2">Mg chelatase-like protein</fullName>
    </submittedName>
</protein>
<evidence type="ECO:0000313" key="3">
    <source>
        <dbReference type="Proteomes" id="UP000255082"/>
    </source>
</evidence>
<proteinExistence type="predicted"/>
<dbReference type="EMBL" id="UGRU01000001">
    <property type="protein sequence ID" value="SUA46731.1"/>
    <property type="molecule type" value="Genomic_DNA"/>
</dbReference>
<dbReference type="AlphaFoldDB" id="A0A378X250"/>
<dbReference type="Pfam" id="PF13335">
    <property type="entry name" value="Mg_chelatase_C"/>
    <property type="match status" value="1"/>
</dbReference>
<dbReference type="InterPro" id="IPR025158">
    <property type="entry name" value="Mg_chelat-rel_C"/>
</dbReference>
<name>A0A378X250_9NOCA</name>
<organism evidence="2 3">
    <name type="scientific">Nocardia africana</name>
    <dbReference type="NCBI Taxonomy" id="134964"/>
    <lineage>
        <taxon>Bacteria</taxon>
        <taxon>Bacillati</taxon>
        <taxon>Actinomycetota</taxon>
        <taxon>Actinomycetes</taxon>
        <taxon>Mycobacteriales</taxon>
        <taxon>Nocardiaceae</taxon>
        <taxon>Nocardia</taxon>
    </lineage>
</organism>
<gene>
    <name evidence="2" type="ORF">NCTC13184_05261</name>
</gene>
<dbReference type="Proteomes" id="UP000255082">
    <property type="component" value="Unassembled WGS sequence"/>
</dbReference>
<feature type="domain" description="Mg chelatase-related protein C-terminal" evidence="1">
    <location>
        <begin position="24"/>
        <end position="119"/>
    </location>
</feature>
<evidence type="ECO:0000259" key="1">
    <source>
        <dbReference type="Pfam" id="PF13335"/>
    </source>
</evidence>
<accession>A0A378X250</accession>
<evidence type="ECO:0000313" key="2">
    <source>
        <dbReference type="EMBL" id="SUA46731.1"/>
    </source>
</evidence>
<reference evidence="2 3" key="1">
    <citation type="submission" date="2018-06" db="EMBL/GenBank/DDBJ databases">
        <authorList>
            <consortium name="Pathogen Informatics"/>
            <person name="Doyle S."/>
        </authorList>
    </citation>
    <scope>NUCLEOTIDE SEQUENCE [LARGE SCALE GENOMIC DNA]</scope>
    <source>
        <strain evidence="2 3">NCTC13184</strain>
    </source>
</reference>
<sequence length="124" mass="13752">MDRIDIWVQMHAHAAGTFTPSDAESSVVVRERVELARQVAARRWSEYGWTVNAEVPGHVLRQRFRLAADALAPVESALRQGRMSARGADRAIRVAWTVCDLRGGDAPSAQDVLQALNFRQRGVS</sequence>